<evidence type="ECO:0000313" key="2">
    <source>
        <dbReference type="EMBL" id="POW14507.1"/>
    </source>
</evidence>
<comment type="caution">
    <text evidence="2">The sequence shown here is derived from an EMBL/GenBank/DDBJ whole genome shotgun (WGS) entry which is preliminary data.</text>
</comment>
<dbReference type="Proteomes" id="UP000239156">
    <property type="component" value="Unassembled WGS sequence"/>
</dbReference>
<reference evidence="2" key="1">
    <citation type="submission" date="2017-12" db="EMBL/GenBank/DDBJ databases">
        <title>Gene loss provides genomic basis for host adaptation in cereal stripe rust fungi.</title>
        <authorList>
            <person name="Xia C."/>
        </authorList>
    </citation>
    <scope>NUCLEOTIDE SEQUENCE [LARGE SCALE GENOMIC DNA]</scope>
    <source>
        <strain evidence="2">93-210</strain>
    </source>
</reference>
<accession>A0A2S4VYH7</accession>
<dbReference type="VEuPathDB" id="FungiDB:PSHT_05943"/>
<gene>
    <name evidence="2" type="ORF">PSTT_02925</name>
</gene>
<evidence type="ECO:0000313" key="3">
    <source>
        <dbReference type="Proteomes" id="UP000239156"/>
    </source>
</evidence>
<dbReference type="VEuPathDB" id="FungiDB:PSTT_02925"/>
<dbReference type="Pfam" id="PF20515">
    <property type="entry name" value="2OG-FeII_Oxy_6"/>
    <property type="match status" value="1"/>
</dbReference>
<protein>
    <recommendedName>
        <fullName evidence="1">Tet-like 2OG-Fe(II) oxygenase domain-containing protein</fullName>
    </recommendedName>
</protein>
<name>A0A2S4VYH7_9BASI</name>
<organism evidence="2 3">
    <name type="scientific">Puccinia striiformis</name>
    <dbReference type="NCBI Taxonomy" id="27350"/>
    <lineage>
        <taxon>Eukaryota</taxon>
        <taxon>Fungi</taxon>
        <taxon>Dikarya</taxon>
        <taxon>Basidiomycota</taxon>
        <taxon>Pucciniomycotina</taxon>
        <taxon>Pucciniomycetes</taxon>
        <taxon>Pucciniales</taxon>
        <taxon>Pucciniaceae</taxon>
        <taxon>Puccinia</taxon>
    </lineage>
</organism>
<dbReference type="InterPro" id="IPR046798">
    <property type="entry name" value="2OG-FeII_Oxy_6"/>
</dbReference>
<feature type="domain" description="Tet-like 2OG-Fe(II) oxygenase" evidence="1">
    <location>
        <begin position="209"/>
        <end position="305"/>
    </location>
</feature>
<evidence type="ECO:0000259" key="1">
    <source>
        <dbReference type="Pfam" id="PF20515"/>
    </source>
</evidence>
<dbReference type="AlphaFoldDB" id="A0A2S4VYH7"/>
<keyword evidence="3" id="KW-1185">Reference proteome</keyword>
<dbReference type="EMBL" id="PKSL01000018">
    <property type="protein sequence ID" value="POW14507.1"/>
    <property type="molecule type" value="Genomic_DNA"/>
</dbReference>
<proteinExistence type="predicted"/>
<sequence>MHLVLSKASITKYTSGTPDSPQPLICKACPGESYEPLDCVRNIQRQCSTFNQEGVVTSRIGDVNEDKLGSKDSPQPLVYIASPGESHKPLDDVRNIQWRCSTVNQEGVVTSRIVDVNEDQLGSEDTPVAVSLTKKQLRHRQFKAKKQAQTRMAANLKYSGHANITAHVCQNKHEANIQMFRKSFIAWNNNSRKHLVAIVKFLPFATMEPSLKARYQHLAHHLIAQTAYQNPNNSNGPANSGKMFSLGWRKAYEEKTKIGITGSTEKVSFDRAAYEDLQTHVPTVNTFIGERFKNLSQPLYDEVRE</sequence>